<evidence type="ECO:0000256" key="9">
    <source>
        <dbReference type="ARBA" id="ARBA00022741"/>
    </source>
</evidence>
<dbReference type="STRING" id="981085.W9QD77"/>
<dbReference type="GO" id="GO:0030246">
    <property type="term" value="F:carbohydrate binding"/>
    <property type="evidence" value="ECO:0007669"/>
    <property type="project" value="UniProtKB-KW"/>
</dbReference>
<dbReference type="InterPro" id="IPR017441">
    <property type="entry name" value="Protein_kinase_ATP_BS"/>
</dbReference>
<keyword evidence="16" id="KW-0325">Glycoprotein</keyword>
<keyword evidence="8 22" id="KW-0430">Lectin</keyword>
<evidence type="ECO:0000313" key="22">
    <source>
        <dbReference type="EMBL" id="EXB28974.1"/>
    </source>
</evidence>
<keyword evidence="4" id="KW-0245">EGF-like domain</keyword>
<evidence type="ECO:0000256" key="1">
    <source>
        <dbReference type="ARBA" id="ARBA00004479"/>
    </source>
</evidence>
<dbReference type="Gene3D" id="3.30.200.20">
    <property type="entry name" value="Phosphorylase Kinase, domain 1"/>
    <property type="match status" value="1"/>
</dbReference>
<evidence type="ECO:0000256" key="12">
    <source>
        <dbReference type="ARBA" id="ARBA00022989"/>
    </source>
</evidence>
<feature type="binding site" evidence="19">
    <location>
        <position position="425"/>
    </location>
    <ligand>
        <name>ATP</name>
        <dbReference type="ChEBI" id="CHEBI:30616"/>
    </ligand>
</feature>
<evidence type="ECO:0000256" key="4">
    <source>
        <dbReference type="ARBA" id="ARBA00022536"/>
    </source>
</evidence>
<evidence type="ECO:0000256" key="14">
    <source>
        <dbReference type="ARBA" id="ARBA00023157"/>
    </source>
</evidence>
<keyword evidence="11 19" id="KW-0067">ATP-binding</keyword>
<dbReference type="InterPro" id="IPR036426">
    <property type="entry name" value="Bulb-type_lectin_dom_sf"/>
</dbReference>
<sequence>MLDDGNFVLADKDSVHLWESFDVPTDTLLPNQALKKGNSLVSRSSETNYSEGRFQAILRDDGNFVLFLMDFPYWDTFSTHLGNGSEMIFKESGSIYLARGNGWLGPVIEPDPIEPNEFYQRASLDSDGVFRRYLYPKAISNVSVGTRTWFVAANSSEPQNICARFASVVGSNNVPLRASPYCGFNSYCVMSDDKKPQCKCTPGYVNSESDNEVPISGCKPSFHPHECNEISSEEEAQNFTLTEVLNMEWPQFDYFLHKETEEECKEDCLRDCYCAVAVYQQGICSKKKQPLTNGWIDPLLVGIKSFIKVGKDPVKLEANRSKKNHSGMSPNGALVLGSLAVLNLIIFSAVLLAYFLLIRRKASRHQSVTNISKSFPETGEMNLRNFDYKELEEATEGFKEELGRGASSTVYKGFLDQGKRPVAVKRIDKIVGEGEREFKTEVSAIRGTNHKNLVRLLGFCNEGQHKLLVYEFMSNGSLARFLFGSNSKPNWEKRMRISMGTAKALLYLHEECNIQIIHCDIKPQNILLDDSFLARVSDFGLAKLLRLDQTRTVTGIRGTRGYVAPEWFKKSAITSKVDVYSFGVVLLEIVCCRKNVELDLEDENKIILSDWAYDRYREGRLDLLLENDEDAKKDVKTVERFVKTALWCTQEDPLARPCMKKVIQMLEGVLEIPLPPDPSSV</sequence>
<evidence type="ECO:0000256" key="6">
    <source>
        <dbReference type="ARBA" id="ARBA00022692"/>
    </source>
</evidence>
<keyword evidence="6 20" id="KW-0812">Transmembrane</keyword>
<evidence type="ECO:0000256" key="17">
    <source>
        <dbReference type="ARBA" id="ARBA00047899"/>
    </source>
</evidence>
<dbReference type="GO" id="GO:0004674">
    <property type="term" value="F:protein serine/threonine kinase activity"/>
    <property type="evidence" value="ECO:0007669"/>
    <property type="project" value="UniProtKB-KW"/>
</dbReference>
<dbReference type="InterPro" id="IPR008271">
    <property type="entry name" value="Ser/Thr_kinase_AS"/>
</dbReference>
<dbReference type="InterPro" id="IPR051343">
    <property type="entry name" value="G-type_lectin_kinases/EP1-like"/>
</dbReference>
<evidence type="ECO:0000256" key="7">
    <source>
        <dbReference type="ARBA" id="ARBA00022729"/>
    </source>
</evidence>
<dbReference type="EC" id="2.7.11.1" evidence="2"/>
<keyword evidence="14" id="KW-1015">Disulfide bond</keyword>
<evidence type="ECO:0000256" key="11">
    <source>
        <dbReference type="ARBA" id="ARBA00022840"/>
    </source>
</evidence>
<dbReference type="InterPro" id="IPR000719">
    <property type="entry name" value="Prot_kinase_dom"/>
</dbReference>
<dbReference type="Pfam" id="PF00069">
    <property type="entry name" value="Pkinase"/>
    <property type="match status" value="1"/>
</dbReference>
<evidence type="ECO:0000256" key="19">
    <source>
        <dbReference type="PROSITE-ProRule" id="PRU10141"/>
    </source>
</evidence>
<dbReference type="GO" id="GO:0005524">
    <property type="term" value="F:ATP binding"/>
    <property type="evidence" value="ECO:0007669"/>
    <property type="project" value="UniProtKB-UniRule"/>
</dbReference>
<dbReference type="AlphaFoldDB" id="W9QD77"/>
<dbReference type="PROSITE" id="PS00108">
    <property type="entry name" value="PROTEIN_KINASE_ST"/>
    <property type="match status" value="1"/>
</dbReference>
<evidence type="ECO:0000256" key="15">
    <source>
        <dbReference type="ARBA" id="ARBA00023170"/>
    </source>
</evidence>
<dbReference type="Proteomes" id="UP000030645">
    <property type="component" value="Unassembled WGS sequence"/>
</dbReference>
<keyword evidence="12 20" id="KW-1133">Transmembrane helix</keyword>
<keyword evidence="3" id="KW-0723">Serine/threonine-protein kinase</keyword>
<keyword evidence="10 22" id="KW-0418">Kinase</keyword>
<dbReference type="PROSITE" id="PS50011">
    <property type="entry name" value="PROTEIN_KINASE_DOM"/>
    <property type="match status" value="1"/>
</dbReference>
<dbReference type="SUPFAM" id="SSF51110">
    <property type="entry name" value="alpha-D-mannose-specific plant lectins"/>
    <property type="match status" value="1"/>
</dbReference>
<dbReference type="Gene3D" id="1.10.510.10">
    <property type="entry name" value="Transferase(Phosphotransferase) domain 1"/>
    <property type="match status" value="1"/>
</dbReference>
<dbReference type="SUPFAM" id="SSF56112">
    <property type="entry name" value="Protein kinase-like (PK-like)"/>
    <property type="match status" value="1"/>
</dbReference>
<keyword evidence="5" id="KW-0808">Transferase</keyword>
<evidence type="ECO:0000256" key="2">
    <source>
        <dbReference type="ARBA" id="ARBA00012513"/>
    </source>
</evidence>
<proteinExistence type="predicted"/>
<dbReference type="GO" id="GO:0016020">
    <property type="term" value="C:membrane"/>
    <property type="evidence" value="ECO:0007669"/>
    <property type="project" value="UniProtKB-SubCell"/>
</dbReference>
<dbReference type="InterPro" id="IPR011009">
    <property type="entry name" value="Kinase-like_dom_sf"/>
</dbReference>
<keyword evidence="13 20" id="KW-0472">Membrane</keyword>
<name>W9QD77_9ROSA</name>
<dbReference type="FunFam" id="1.10.510.10:FF:000237">
    <property type="entry name" value="G-type lectin S-receptor-like serine/threonine-protein kinase"/>
    <property type="match status" value="1"/>
</dbReference>
<dbReference type="SMART" id="SM00220">
    <property type="entry name" value="S_TKc"/>
    <property type="match status" value="1"/>
</dbReference>
<dbReference type="eggNOG" id="ENOG502QQEW">
    <property type="taxonomic scope" value="Eukaryota"/>
</dbReference>
<evidence type="ECO:0000256" key="13">
    <source>
        <dbReference type="ARBA" id="ARBA00023136"/>
    </source>
</evidence>
<reference evidence="23" key="1">
    <citation type="submission" date="2013-01" db="EMBL/GenBank/DDBJ databases">
        <title>Draft Genome Sequence of a Mulberry Tree, Morus notabilis C.K. Schneid.</title>
        <authorList>
            <person name="He N."/>
            <person name="Zhao S."/>
        </authorList>
    </citation>
    <scope>NUCLEOTIDE SEQUENCE</scope>
</reference>
<accession>W9QD77</accession>
<feature type="domain" description="Protein kinase" evidence="21">
    <location>
        <begin position="396"/>
        <end position="670"/>
    </location>
</feature>
<keyword evidence="15 22" id="KW-0675">Receptor</keyword>
<keyword evidence="23" id="KW-1185">Reference proteome</keyword>
<organism evidence="22 23">
    <name type="scientific">Morus notabilis</name>
    <dbReference type="NCBI Taxonomy" id="981085"/>
    <lineage>
        <taxon>Eukaryota</taxon>
        <taxon>Viridiplantae</taxon>
        <taxon>Streptophyta</taxon>
        <taxon>Embryophyta</taxon>
        <taxon>Tracheophyta</taxon>
        <taxon>Spermatophyta</taxon>
        <taxon>Magnoliopsida</taxon>
        <taxon>eudicotyledons</taxon>
        <taxon>Gunneridae</taxon>
        <taxon>Pentapetalae</taxon>
        <taxon>rosids</taxon>
        <taxon>fabids</taxon>
        <taxon>Rosales</taxon>
        <taxon>Moraceae</taxon>
        <taxon>Moreae</taxon>
        <taxon>Morus</taxon>
    </lineage>
</organism>
<gene>
    <name evidence="22" type="ORF">L484_018390</name>
</gene>
<evidence type="ECO:0000256" key="5">
    <source>
        <dbReference type="ARBA" id="ARBA00022679"/>
    </source>
</evidence>
<evidence type="ECO:0000256" key="20">
    <source>
        <dbReference type="SAM" id="Phobius"/>
    </source>
</evidence>
<comment type="catalytic activity">
    <reaction evidence="17">
        <text>L-threonyl-[protein] + ATP = O-phospho-L-threonyl-[protein] + ADP + H(+)</text>
        <dbReference type="Rhea" id="RHEA:46608"/>
        <dbReference type="Rhea" id="RHEA-COMP:11060"/>
        <dbReference type="Rhea" id="RHEA-COMP:11605"/>
        <dbReference type="ChEBI" id="CHEBI:15378"/>
        <dbReference type="ChEBI" id="CHEBI:30013"/>
        <dbReference type="ChEBI" id="CHEBI:30616"/>
        <dbReference type="ChEBI" id="CHEBI:61977"/>
        <dbReference type="ChEBI" id="CHEBI:456216"/>
        <dbReference type="EC" id="2.7.11.1"/>
    </reaction>
</comment>
<evidence type="ECO:0000259" key="21">
    <source>
        <dbReference type="PROSITE" id="PS50011"/>
    </source>
</evidence>
<comment type="subcellular location">
    <subcellularLocation>
        <location evidence="1">Membrane</location>
        <topology evidence="1">Single-pass type I membrane protein</topology>
    </subcellularLocation>
</comment>
<evidence type="ECO:0000256" key="8">
    <source>
        <dbReference type="ARBA" id="ARBA00022734"/>
    </source>
</evidence>
<dbReference type="PANTHER" id="PTHR47976">
    <property type="entry name" value="G-TYPE LECTIN S-RECEPTOR-LIKE SERINE/THREONINE-PROTEIN KINASE SD2-5"/>
    <property type="match status" value="1"/>
</dbReference>
<keyword evidence="7" id="KW-0732">Signal</keyword>
<keyword evidence="9 19" id="KW-0547">Nucleotide-binding</keyword>
<dbReference type="PANTHER" id="PTHR47976:SF108">
    <property type="entry name" value="G-TYPE LECTIN S-RECEPTOR-LIKE SERINE_THREONINE-PROTEIN KINASE LECRK1"/>
    <property type="match status" value="1"/>
</dbReference>
<dbReference type="Gene3D" id="2.90.10.10">
    <property type="entry name" value="Bulb-type lectin domain"/>
    <property type="match status" value="1"/>
</dbReference>
<evidence type="ECO:0000256" key="16">
    <source>
        <dbReference type="ARBA" id="ARBA00023180"/>
    </source>
</evidence>
<evidence type="ECO:0000256" key="3">
    <source>
        <dbReference type="ARBA" id="ARBA00022527"/>
    </source>
</evidence>
<dbReference type="FunFam" id="3.30.200.20:FF:000059">
    <property type="entry name" value="S-receptor-like serine/threonine-protein kinase"/>
    <property type="match status" value="1"/>
</dbReference>
<feature type="transmembrane region" description="Helical" evidence="20">
    <location>
        <begin position="333"/>
        <end position="357"/>
    </location>
</feature>
<dbReference type="PROSITE" id="PS00107">
    <property type="entry name" value="PROTEIN_KINASE_ATP"/>
    <property type="match status" value="1"/>
</dbReference>
<dbReference type="CDD" id="cd14066">
    <property type="entry name" value="STKc_IRAK"/>
    <property type="match status" value="1"/>
</dbReference>
<protein>
    <recommendedName>
        <fullName evidence="2">non-specific serine/threonine protein kinase</fullName>
        <ecNumber evidence="2">2.7.11.1</ecNumber>
    </recommendedName>
</protein>
<dbReference type="EMBL" id="KE343428">
    <property type="protein sequence ID" value="EXB28974.1"/>
    <property type="molecule type" value="Genomic_DNA"/>
</dbReference>
<evidence type="ECO:0000256" key="18">
    <source>
        <dbReference type="ARBA" id="ARBA00048679"/>
    </source>
</evidence>
<comment type="catalytic activity">
    <reaction evidence="18">
        <text>L-seryl-[protein] + ATP = O-phospho-L-seryl-[protein] + ADP + H(+)</text>
        <dbReference type="Rhea" id="RHEA:17989"/>
        <dbReference type="Rhea" id="RHEA-COMP:9863"/>
        <dbReference type="Rhea" id="RHEA-COMP:11604"/>
        <dbReference type="ChEBI" id="CHEBI:15378"/>
        <dbReference type="ChEBI" id="CHEBI:29999"/>
        <dbReference type="ChEBI" id="CHEBI:30616"/>
        <dbReference type="ChEBI" id="CHEBI:83421"/>
        <dbReference type="ChEBI" id="CHEBI:456216"/>
        <dbReference type="EC" id="2.7.11.1"/>
    </reaction>
</comment>
<evidence type="ECO:0000313" key="23">
    <source>
        <dbReference type="Proteomes" id="UP000030645"/>
    </source>
</evidence>
<evidence type="ECO:0000256" key="10">
    <source>
        <dbReference type="ARBA" id="ARBA00022777"/>
    </source>
</evidence>